<gene>
    <name evidence="7" type="ORF">ABS32_06215</name>
</gene>
<protein>
    <recommendedName>
        <fullName evidence="4">Pseudouridine synthase</fullName>
        <ecNumber evidence="4">5.4.99.-</ecNumber>
    </recommendedName>
</protein>
<dbReference type="GO" id="GO:0000455">
    <property type="term" value="P:enzyme-directed rRNA pseudouridine synthesis"/>
    <property type="evidence" value="ECO:0007669"/>
    <property type="project" value="UniProtKB-ARBA"/>
</dbReference>
<dbReference type="SUPFAM" id="SSF55174">
    <property type="entry name" value="Alpha-L RNA-binding motif"/>
    <property type="match status" value="1"/>
</dbReference>
<keyword evidence="2 4" id="KW-0413">Isomerase</keyword>
<dbReference type="Pfam" id="PF01479">
    <property type="entry name" value="S4"/>
    <property type="match status" value="1"/>
</dbReference>
<dbReference type="PANTHER" id="PTHR47683:SF2">
    <property type="entry name" value="RNA-BINDING S4 DOMAIN-CONTAINING PROTEIN"/>
    <property type="match status" value="1"/>
</dbReference>
<dbReference type="AlphaFoldDB" id="A0A0R2X6S2"/>
<accession>A0A0R2X6S2</accession>
<dbReference type="SMART" id="SM00363">
    <property type="entry name" value="S4"/>
    <property type="match status" value="1"/>
</dbReference>
<organism evidence="7 8">
    <name type="scientific">Verrucomicrobia subdivision 6 bacterium BACL9 MAG-120820-bin42</name>
    <dbReference type="NCBI Taxonomy" id="1655634"/>
    <lineage>
        <taxon>Bacteria</taxon>
        <taxon>Pseudomonadati</taxon>
        <taxon>Verrucomicrobiota</taxon>
        <taxon>Verrucomicrobiia</taxon>
        <taxon>Verrucomicrobiales</taxon>
        <taxon>Verrucomicrobia subdivision 6</taxon>
    </lineage>
</organism>
<keyword evidence="3" id="KW-0694">RNA-binding</keyword>
<feature type="region of interest" description="Disordered" evidence="5">
    <location>
        <begin position="1"/>
        <end position="25"/>
    </location>
</feature>
<dbReference type="InterPro" id="IPR002942">
    <property type="entry name" value="S4_RNA-bd"/>
</dbReference>
<dbReference type="EMBL" id="LIDM01000259">
    <property type="protein sequence ID" value="KRP31738.1"/>
    <property type="molecule type" value="Genomic_DNA"/>
</dbReference>
<reference evidence="7 8" key="1">
    <citation type="submission" date="2015-10" db="EMBL/GenBank/DDBJ databases">
        <title>Metagenome-Assembled Genomes uncover a global brackish microbiome.</title>
        <authorList>
            <person name="Hugerth L.W."/>
            <person name="Larsson J."/>
            <person name="Alneberg J."/>
            <person name="Lindh M.V."/>
            <person name="Legrand C."/>
            <person name="Pinhassi J."/>
            <person name="Andersson A.F."/>
        </authorList>
    </citation>
    <scope>NUCLEOTIDE SEQUENCE [LARGE SCALE GENOMIC DNA]</scope>
    <source>
        <strain evidence="7">BACL9 MAG-120820-bin42</strain>
    </source>
</reference>
<dbReference type="Gene3D" id="3.30.70.1560">
    <property type="entry name" value="Alpha-L RNA-binding motif"/>
    <property type="match status" value="1"/>
</dbReference>
<evidence type="ECO:0000256" key="5">
    <source>
        <dbReference type="SAM" id="MobiDB-lite"/>
    </source>
</evidence>
<evidence type="ECO:0000256" key="4">
    <source>
        <dbReference type="RuleBase" id="RU003887"/>
    </source>
</evidence>
<comment type="caution">
    <text evidence="7">The sequence shown here is derived from an EMBL/GenBank/DDBJ whole genome shotgun (WGS) entry which is preliminary data.</text>
</comment>
<dbReference type="CDD" id="cd02870">
    <property type="entry name" value="PseudoU_synth_RsuA_like"/>
    <property type="match status" value="1"/>
</dbReference>
<evidence type="ECO:0000259" key="6">
    <source>
        <dbReference type="SMART" id="SM00363"/>
    </source>
</evidence>
<proteinExistence type="inferred from homology"/>
<evidence type="ECO:0000313" key="7">
    <source>
        <dbReference type="EMBL" id="KRP31738.1"/>
    </source>
</evidence>
<dbReference type="InterPro" id="IPR000748">
    <property type="entry name" value="PsdUridine_synth_RsuA/RluB/E/F"/>
</dbReference>
<dbReference type="InterPro" id="IPR050343">
    <property type="entry name" value="RsuA_PseudoU_synthase"/>
</dbReference>
<dbReference type="Proteomes" id="UP000051557">
    <property type="component" value="Unassembled WGS sequence"/>
</dbReference>
<dbReference type="InterPro" id="IPR020103">
    <property type="entry name" value="PsdUridine_synth_cat_dom_sf"/>
</dbReference>
<name>A0A0R2X6S2_9BACT</name>
<sequence length="258" mass="28844">MEGWNEVDRPAQNQARVMPADPAPSGEGMRLNRYLAAAGLGSRRGCEILITERRVRINKRQAESPAERVPEGAQVTVDGRPIRASQAVVIALHKPRGVVCTASAQDKRPIITDLMPKSFGRLFTVGRLDAESEGLLLLTNQGDLAQRLAHPKNKVEKEYRVKLDRVPDVGAIKQLEKGVRLEEGMARAERIQLLGGKEVRMVLRQGMKRQIRLMFRCLGFTVERLKRTRIGGLELGQLVPGGWRVLSGYEQRKLEVKT</sequence>
<evidence type="ECO:0000256" key="2">
    <source>
        <dbReference type="ARBA" id="ARBA00023235"/>
    </source>
</evidence>
<dbReference type="Pfam" id="PF00849">
    <property type="entry name" value="PseudoU_synth_2"/>
    <property type="match status" value="1"/>
</dbReference>
<dbReference type="PROSITE" id="PS01149">
    <property type="entry name" value="PSI_RSU"/>
    <property type="match status" value="1"/>
</dbReference>
<evidence type="ECO:0000256" key="3">
    <source>
        <dbReference type="PROSITE-ProRule" id="PRU00182"/>
    </source>
</evidence>
<dbReference type="InterPro" id="IPR036986">
    <property type="entry name" value="S4_RNA-bd_sf"/>
</dbReference>
<dbReference type="GO" id="GO:0120159">
    <property type="term" value="F:rRNA pseudouridine synthase activity"/>
    <property type="evidence" value="ECO:0007669"/>
    <property type="project" value="UniProtKB-ARBA"/>
</dbReference>
<dbReference type="EC" id="5.4.99.-" evidence="4"/>
<dbReference type="InterPro" id="IPR042092">
    <property type="entry name" value="PsdUridine_s_RsuA/RluB/E/F_cat"/>
</dbReference>
<dbReference type="InterPro" id="IPR020094">
    <property type="entry name" value="TruA/RsuA/RluB/E/F_N"/>
</dbReference>
<dbReference type="SUPFAM" id="SSF55120">
    <property type="entry name" value="Pseudouridine synthase"/>
    <property type="match status" value="1"/>
</dbReference>
<dbReference type="Gene3D" id="3.10.290.10">
    <property type="entry name" value="RNA-binding S4 domain"/>
    <property type="match status" value="1"/>
</dbReference>
<dbReference type="PROSITE" id="PS50889">
    <property type="entry name" value="S4"/>
    <property type="match status" value="1"/>
</dbReference>
<evidence type="ECO:0000256" key="1">
    <source>
        <dbReference type="ARBA" id="ARBA00008348"/>
    </source>
</evidence>
<dbReference type="PANTHER" id="PTHR47683">
    <property type="entry name" value="PSEUDOURIDINE SYNTHASE FAMILY PROTEIN-RELATED"/>
    <property type="match status" value="1"/>
</dbReference>
<feature type="domain" description="RNA-binding S4" evidence="6">
    <location>
        <begin position="29"/>
        <end position="86"/>
    </location>
</feature>
<evidence type="ECO:0000313" key="8">
    <source>
        <dbReference type="Proteomes" id="UP000051557"/>
    </source>
</evidence>
<comment type="similarity">
    <text evidence="1 4">Belongs to the pseudouridine synthase RsuA family.</text>
</comment>
<dbReference type="Gene3D" id="3.30.70.580">
    <property type="entry name" value="Pseudouridine synthase I, catalytic domain, N-terminal subdomain"/>
    <property type="match status" value="1"/>
</dbReference>
<dbReference type="GO" id="GO:0003723">
    <property type="term" value="F:RNA binding"/>
    <property type="evidence" value="ECO:0007669"/>
    <property type="project" value="UniProtKB-KW"/>
</dbReference>
<dbReference type="NCBIfam" id="TIGR00093">
    <property type="entry name" value="pseudouridine synthase"/>
    <property type="match status" value="1"/>
</dbReference>
<dbReference type="CDD" id="cd00165">
    <property type="entry name" value="S4"/>
    <property type="match status" value="1"/>
</dbReference>
<dbReference type="InterPro" id="IPR018496">
    <property type="entry name" value="PsdUridine_synth_RsuA/RluB_CS"/>
</dbReference>
<dbReference type="InterPro" id="IPR006145">
    <property type="entry name" value="PsdUridine_synth_RsuA/RluA"/>
</dbReference>